<dbReference type="Proteomes" id="UP001549691">
    <property type="component" value="Unassembled WGS sequence"/>
</dbReference>
<evidence type="ECO:0000256" key="3">
    <source>
        <dbReference type="ARBA" id="ARBA00012327"/>
    </source>
</evidence>
<dbReference type="InterPro" id="IPR013216">
    <property type="entry name" value="Methyltransf_11"/>
</dbReference>
<dbReference type="EMBL" id="JBEWZI010000019">
    <property type="protein sequence ID" value="MET7015633.1"/>
    <property type="molecule type" value="Genomic_DNA"/>
</dbReference>
<dbReference type="PANTHER" id="PTHR13090:SF1">
    <property type="entry name" value="ARGININE-HYDROXYLASE NDUFAF5, MITOCHONDRIAL"/>
    <property type="match status" value="1"/>
</dbReference>
<evidence type="ECO:0000256" key="8">
    <source>
        <dbReference type="HAMAP-Rule" id="MF_00835"/>
    </source>
</evidence>
<dbReference type="EC" id="2.1.1.197" evidence="3 8"/>
<organism evidence="10 11">
    <name type="scientific">Uliginosibacterium flavum</name>
    <dbReference type="NCBI Taxonomy" id="1396831"/>
    <lineage>
        <taxon>Bacteria</taxon>
        <taxon>Pseudomonadati</taxon>
        <taxon>Pseudomonadota</taxon>
        <taxon>Betaproteobacteria</taxon>
        <taxon>Rhodocyclales</taxon>
        <taxon>Zoogloeaceae</taxon>
        <taxon>Uliginosibacterium</taxon>
    </lineage>
</organism>
<dbReference type="Gene3D" id="3.40.50.150">
    <property type="entry name" value="Vaccinia Virus protein VP39"/>
    <property type="match status" value="1"/>
</dbReference>
<dbReference type="SUPFAM" id="SSF53335">
    <property type="entry name" value="S-adenosyl-L-methionine-dependent methyltransferases"/>
    <property type="match status" value="1"/>
</dbReference>
<evidence type="ECO:0000256" key="6">
    <source>
        <dbReference type="ARBA" id="ARBA00022691"/>
    </source>
</evidence>
<dbReference type="Pfam" id="PF08241">
    <property type="entry name" value="Methyltransf_11"/>
    <property type="match status" value="1"/>
</dbReference>
<evidence type="ECO:0000259" key="9">
    <source>
        <dbReference type="Pfam" id="PF08241"/>
    </source>
</evidence>
<comment type="pathway">
    <text evidence="2 8">Cofactor biosynthesis; biotin biosynthesis.</text>
</comment>
<evidence type="ECO:0000256" key="1">
    <source>
        <dbReference type="ARBA" id="ARBA00000852"/>
    </source>
</evidence>
<keyword evidence="7 8" id="KW-0093">Biotin biosynthesis</keyword>
<dbReference type="RefSeq" id="WP_354602089.1">
    <property type="nucleotide sequence ID" value="NZ_JBEWZI010000019.1"/>
</dbReference>
<accession>A0ABV2TQ24</accession>
<keyword evidence="11" id="KW-1185">Reference proteome</keyword>
<keyword evidence="6 8" id="KW-0949">S-adenosyl-L-methionine</keyword>
<feature type="domain" description="Methyltransferase type 11" evidence="9">
    <location>
        <begin position="54"/>
        <end position="157"/>
    </location>
</feature>
<dbReference type="InterPro" id="IPR050602">
    <property type="entry name" value="Malonyl-ACP_OMT"/>
</dbReference>
<keyword evidence="5 8" id="KW-0808">Transferase</keyword>
<evidence type="ECO:0000256" key="5">
    <source>
        <dbReference type="ARBA" id="ARBA00022679"/>
    </source>
</evidence>
<gene>
    <name evidence="8" type="primary">bioC</name>
    <name evidence="10" type="ORF">ABXR19_15695</name>
</gene>
<evidence type="ECO:0000256" key="2">
    <source>
        <dbReference type="ARBA" id="ARBA00004746"/>
    </source>
</evidence>
<evidence type="ECO:0000313" key="11">
    <source>
        <dbReference type="Proteomes" id="UP001549691"/>
    </source>
</evidence>
<evidence type="ECO:0000256" key="7">
    <source>
        <dbReference type="ARBA" id="ARBA00022756"/>
    </source>
</evidence>
<dbReference type="PANTHER" id="PTHR13090">
    <property type="entry name" value="ARGININE-HYDROXYLASE NDUFAF5, MITOCHONDRIAL"/>
    <property type="match status" value="1"/>
</dbReference>
<evidence type="ECO:0000313" key="10">
    <source>
        <dbReference type="EMBL" id="MET7015633.1"/>
    </source>
</evidence>
<proteinExistence type="inferred from homology"/>
<sequence length="291" mass="32130">MPDPRDFELDHALIRRRFSAGAAKAREADFLAREVASRMAERLDYIRLTPKRILDLGCGHGADLPMLAQRYPQAQRIGLDFALPLLDLARPERGLFQRLLGQHKGPQLLCADANQLPLARGTVQLIWSNLLLNWLTDPLPAIKECQRVLEVGGLFMFASLGPDTLKELRAALPNHAGDRVHRFIDMHDIGDCLVQAGFADPVMDMQTITLTYPDADALLRDLRASASCNAAKGRPAGLSGKAGWRAARQALLQASVDGRLPATIELVFGHAWKPVPKQIEDGRAVIQFKSR</sequence>
<dbReference type="GO" id="GO:0032259">
    <property type="term" value="P:methylation"/>
    <property type="evidence" value="ECO:0007669"/>
    <property type="project" value="UniProtKB-KW"/>
</dbReference>
<dbReference type="InterPro" id="IPR029063">
    <property type="entry name" value="SAM-dependent_MTases_sf"/>
</dbReference>
<name>A0ABV2TQ24_9RHOO</name>
<comment type="similarity">
    <text evidence="8">Belongs to the methyltransferase superfamily.</text>
</comment>
<dbReference type="CDD" id="cd02440">
    <property type="entry name" value="AdoMet_MTases"/>
    <property type="match status" value="1"/>
</dbReference>
<protein>
    <recommendedName>
        <fullName evidence="3 8">Malonyl-[acyl-carrier protein] O-methyltransferase</fullName>
        <shortName evidence="8">Malonyl-ACP O-methyltransferase</shortName>
        <ecNumber evidence="3 8">2.1.1.197</ecNumber>
    </recommendedName>
    <alternativeName>
        <fullName evidence="8">Biotin synthesis protein BioC</fullName>
    </alternativeName>
</protein>
<dbReference type="InterPro" id="IPR011814">
    <property type="entry name" value="BioC"/>
</dbReference>
<evidence type="ECO:0000256" key="4">
    <source>
        <dbReference type="ARBA" id="ARBA00022603"/>
    </source>
</evidence>
<comment type="caution">
    <text evidence="10">The sequence shown here is derived from an EMBL/GenBank/DDBJ whole genome shotgun (WGS) entry which is preliminary data.</text>
</comment>
<dbReference type="GO" id="GO:0008168">
    <property type="term" value="F:methyltransferase activity"/>
    <property type="evidence" value="ECO:0007669"/>
    <property type="project" value="UniProtKB-KW"/>
</dbReference>
<reference evidence="10 11" key="1">
    <citation type="submission" date="2024-07" db="EMBL/GenBank/DDBJ databases">
        <title>Uliginosibacterium flavum JJ3220;KACC:17644.</title>
        <authorList>
            <person name="Kim M.K."/>
        </authorList>
    </citation>
    <scope>NUCLEOTIDE SEQUENCE [LARGE SCALE GENOMIC DNA]</scope>
    <source>
        <strain evidence="10 11">KACC:17644</strain>
    </source>
</reference>
<dbReference type="HAMAP" id="MF_00835">
    <property type="entry name" value="BioC"/>
    <property type="match status" value="1"/>
</dbReference>
<comment type="catalytic activity">
    <reaction evidence="1 8">
        <text>malonyl-[ACP] + S-adenosyl-L-methionine = malonyl-[ACP] methyl ester + S-adenosyl-L-homocysteine</text>
        <dbReference type="Rhea" id="RHEA:17105"/>
        <dbReference type="Rhea" id="RHEA-COMP:9623"/>
        <dbReference type="Rhea" id="RHEA-COMP:9954"/>
        <dbReference type="ChEBI" id="CHEBI:57856"/>
        <dbReference type="ChEBI" id="CHEBI:59789"/>
        <dbReference type="ChEBI" id="CHEBI:78449"/>
        <dbReference type="ChEBI" id="CHEBI:78845"/>
        <dbReference type="EC" id="2.1.1.197"/>
    </reaction>
</comment>
<comment type="function">
    <text evidence="8">Converts the free carboxyl group of a malonyl-thioester to its methyl ester by transfer of a methyl group from S-adenosyl-L-methionine (SAM). It allows to synthesize pimeloyl-ACP via the fatty acid synthetic pathway.</text>
</comment>
<keyword evidence="4 8" id="KW-0489">Methyltransferase</keyword>